<protein>
    <submittedName>
        <fullName evidence="1">Uncharacterized protein</fullName>
    </submittedName>
</protein>
<accession>X0X5S7</accession>
<gene>
    <name evidence="1" type="ORF">S01H1_72847</name>
</gene>
<feature type="non-terminal residue" evidence="1">
    <location>
        <position position="1"/>
    </location>
</feature>
<proteinExistence type="predicted"/>
<organism evidence="1">
    <name type="scientific">marine sediment metagenome</name>
    <dbReference type="NCBI Taxonomy" id="412755"/>
    <lineage>
        <taxon>unclassified sequences</taxon>
        <taxon>metagenomes</taxon>
        <taxon>ecological metagenomes</taxon>
    </lineage>
</organism>
<reference evidence="1" key="1">
    <citation type="journal article" date="2014" name="Front. Microbiol.">
        <title>High frequency of phylogenetically diverse reductive dehalogenase-homologous genes in deep subseafloor sedimentary metagenomes.</title>
        <authorList>
            <person name="Kawai M."/>
            <person name="Futagami T."/>
            <person name="Toyoda A."/>
            <person name="Takaki Y."/>
            <person name="Nishi S."/>
            <person name="Hori S."/>
            <person name="Arai W."/>
            <person name="Tsubouchi T."/>
            <person name="Morono Y."/>
            <person name="Uchiyama I."/>
            <person name="Ito T."/>
            <person name="Fujiyama A."/>
            <person name="Inagaki F."/>
            <person name="Takami H."/>
        </authorList>
    </citation>
    <scope>NUCLEOTIDE SEQUENCE</scope>
    <source>
        <strain evidence="1">Expedition CK06-06</strain>
    </source>
</reference>
<name>X0X5S7_9ZZZZ</name>
<dbReference type="AlphaFoldDB" id="X0X5S7"/>
<sequence length="61" mass="6695">RVEGMSFIPEHTDDVTLSPLPPAQWVISPLSPHPEALSRERAVVDMEREIAARQGLAATAF</sequence>
<dbReference type="EMBL" id="BARS01048629">
    <property type="protein sequence ID" value="GAG38559.1"/>
    <property type="molecule type" value="Genomic_DNA"/>
</dbReference>
<comment type="caution">
    <text evidence="1">The sequence shown here is derived from an EMBL/GenBank/DDBJ whole genome shotgun (WGS) entry which is preliminary data.</text>
</comment>
<evidence type="ECO:0000313" key="1">
    <source>
        <dbReference type="EMBL" id="GAG38559.1"/>
    </source>
</evidence>